<dbReference type="AlphaFoldDB" id="A0A5K1UCW3"/>
<dbReference type="VEuPathDB" id="AmoebaDB:EHI8A_164380"/>
<organism evidence="4 5">
    <name type="scientific">Entamoeba histolytica</name>
    <dbReference type="NCBI Taxonomy" id="5759"/>
    <lineage>
        <taxon>Eukaryota</taxon>
        <taxon>Amoebozoa</taxon>
        <taxon>Evosea</taxon>
        <taxon>Archamoebae</taxon>
        <taxon>Mastigamoebida</taxon>
        <taxon>Entamoebidae</taxon>
        <taxon>Entamoeba</taxon>
    </lineage>
</organism>
<keyword evidence="2" id="KW-1133">Transmembrane helix</keyword>
<dbReference type="VEuPathDB" id="AmoebaDB:KM1_241810"/>
<dbReference type="SUPFAM" id="SSF48065">
    <property type="entry name" value="DBL homology domain (DH-domain)"/>
    <property type="match status" value="1"/>
</dbReference>
<dbReference type="VEuPathDB" id="AmoebaDB:EHI7A_145250"/>
<keyword evidence="1" id="KW-0175">Coiled coil</keyword>
<accession>A0A5K1UCW3</accession>
<dbReference type="SMART" id="SM00325">
    <property type="entry name" value="RhoGEF"/>
    <property type="match status" value="1"/>
</dbReference>
<name>A0A5K1UCW3_ENTHI</name>
<dbReference type="InterPro" id="IPR035899">
    <property type="entry name" value="DBL_dom_sf"/>
</dbReference>
<dbReference type="GO" id="GO:0005085">
    <property type="term" value="F:guanyl-nucleotide exchange factor activity"/>
    <property type="evidence" value="ECO:0007669"/>
    <property type="project" value="InterPro"/>
</dbReference>
<dbReference type="PROSITE" id="PS50010">
    <property type="entry name" value="DH_2"/>
    <property type="match status" value="1"/>
</dbReference>
<dbReference type="InterPro" id="IPR051092">
    <property type="entry name" value="FYVE_RhoGEF_PH"/>
</dbReference>
<protein>
    <submittedName>
        <fullName evidence="4">Rho guanine nucleotide exchange factor putative</fullName>
    </submittedName>
</protein>
<gene>
    <name evidence="4" type="ORF">CL6EHI_038870</name>
</gene>
<evidence type="ECO:0000256" key="2">
    <source>
        <dbReference type="SAM" id="Phobius"/>
    </source>
</evidence>
<evidence type="ECO:0000313" key="5">
    <source>
        <dbReference type="Proteomes" id="UP000078387"/>
    </source>
</evidence>
<keyword evidence="2" id="KW-0812">Transmembrane</keyword>
<dbReference type="PANTHER" id="PTHR12673">
    <property type="entry name" value="FACIOGENITAL DYSPLASIA PROTEIN"/>
    <property type="match status" value="1"/>
</dbReference>
<keyword evidence="2" id="KW-0472">Membrane</keyword>
<dbReference type="InterPro" id="IPR000219">
    <property type="entry name" value="DH_dom"/>
</dbReference>
<dbReference type="GO" id="GO:0005737">
    <property type="term" value="C:cytoplasm"/>
    <property type="evidence" value="ECO:0007669"/>
    <property type="project" value="TreeGrafter"/>
</dbReference>
<reference evidence="4 5" key="1">
    <citation type="submission" date="2016-05" db="EMBL/GenBank/DDBJ databases">
        <title>First whole genome sequencing of Entamoeba histolytica HM1:IMSS-clone-6.</title>
        <authorList>
            <person name="Mukherjee Avik.K."/>
            <person name="Izumyama S."/>
            <person name="Nakada-Tsukui K."/>
            <person name="Nozaki T."/>
        </authorList>
    </citation>
    <scope>NUCLEOTIDE SEQUENCE [LARGE SCALE GENOMIC DNA]</scope>
    <source>
        <strain evidence="4 5">HM1:IMSS clone 6</strain>
    </source>
</reference>
<sequence length="618" mass="72955">MNGVTGTATVQEYYEAWYSFNTRNETEVIRFEINGATFEFEKSLLNNRRSVMSVIGFLAEKKKESIERGEIIKIPGNKKEEKQWKIYFDYLKGESTYDIELTSRKAVERMVILMYFGVAIPDILVYLGVTRETLSEIMGKFLSVMDRRMIDCLKKIDGEKKLVEYIKRGALHISYYDLNVYNSNEDNIKDICQYYGINEQVEETVKRKKQENEEKLLELNKNETMSKIYGSLRVRKENIQPKIDIQKINKMRELLAKKNIKISKIQIDPIEDIKSLEFCQRRISTVVVMEKYQIKKLRDRRKDFIEFVDTERNLVNNMKKLNELYRKPMIEAAKNGQLNEKDIKRIFTTLEKCIINSDKFEKALRPLVNSFKYDTCVGNEIFKNAILVTPYLPFTTDYNIADKVWKNIRELPIIQEIISKANKAQGDSPADFPTLLIQPVQRTMRYPLLLETIKKHTPPMHPDYEQIVNAEQIFKFFSMTINQRAKMRDGLMDLADLFNNDDLIKDGRYLVNQSEIEISREKYMAFLMNDQIAYVKEKTYSQAKTTKTKSKVKPSIISINKDMSIDHSSNCIYFREDIFRFENEQICSQWVDEIQGIIEDKFYDLLNDEAWYSQYLKK</sequence>
<dbReference type="Gene3D" id="1.20.900.10">
    <property type="entry name" value="Dbl homology (DH) domain"/>
    <property type="match status" value="1"/>
</dbReference>
<dbReference type="OMA" id="VMDRRMT"/>
<evidence type="ECO:0000259" key="3">
    <source>
        <dbReference type="PROSITE" id="PS50010"/>
    </source>
</evidence>
<feature type="domain" description="DH" evidence="3">
    <location>
        <begin position="299"/>
        <end position="484"/>
    </location>
</feature>
<proteinExistence type="predicted"/>
<comment type="caution">
    <text evidence="4">The sequence shown here is derived from an EMBL/GenBank/DDBJ whole genome shotgun (WGS) entry which is preliminary data.</text>
</comment>
<dbReference type="PANTHER" id="PTHR12673:SF263">
    <property type="entry name" value="PLECKSTRIN DOMAIN-CONTAINING PROTEIN"/>
    <property type="match status" value="1"/>
</dbReference>
<evidence type="ECO:0000313" key="4">
    <source>
        <dbReference type="EMBL" id="GAT94364.1"/>
    </source>
</evidence>
<dbReference type="Proteomes" id="UP000078387">
    <property type="component" value="Unassembled WGS sequence"/>
</dbReference>
<dbReference type="VEuPathDB" id="AmoebaDB:EHI_038870"/>
<feature type="coiled-coil region" evidence="1">
    <location>
        <begin position="198"/>
        <end position="227"/>
    </location>
</feature>
<dbReference type="VEuPathDB" id="AmoebaDB:EHI5A_133630"/>
<dbReference type="EMBL" id="BDEQ01000001">
    <property type="protein sequence ID" value="GAT94364.1"/>
    <property type="molecule type" value="Genomic_DNA"/>
</dbReference>
<dbReference type="Pfam" id="PF00621">
    <property type="entry name" value="RhoGEF"/>
    <property type="match status" value="1"/>
</dbReference>
<evidence type="ECO:0000256" key="1">
    <source>
        <dbReference type="SAM" id="Coils"/>
    </source>
</evidence>
<feature type="transmembrane region" description="Helical" evidence="2">
    <location>
        <begin position="110"/>
        <end position="129"/>
    </location>
</feature>